<dbReference type="Proteomes" id="UP001497525">
    <property type="component" value="Unassembled WGS sequence"/>
</dbReference>
<evidence type="ECO:0000313" key="3">
    <source>
        <dbReference type="Proteomes" id="UP001497525"/>
    </source>
</evidence>
<feature type="signal peptide" evidence="1">
    <location>
        <begin position="1"/>
        <end position="20"/>
    </location>
</feature>
<name>A0AAV2TKC1_CALDB</name>
<protein>
    <submittedName>
        <fullName evidence="2">Uncharacterized protein</fullName>
    </submittedName>
</protein>
<gene>
    <name evidence="2" type="ORF">CDAUBV1_LOCUS11186</name>
</gene>
<dbReference type="AlphaFoldDB" id="A0AAV2TKC1"/>
<reference evidence="2" key="1">
    <citation type="submission" date="2024-06" db="EMBL/GenBank/DDBJ databases">
        <authorList>
            <person name="Liu X."/>
            <person name="Lenzi L."/>
            <person name="Haldenby T S."/>
            <person name="Uol C."/>
        </authorList>
    </citation>
    <scope>NUCLEOTIDE SEQUENCE</scope>
</reference>
<evidence type="ECO:0000256" key="1">
    <source>
        <dbReference type="SAM" id="SignalP"/>
    </source>
</evidence>
<sequence>MKVTVMVVLLLAFAVLLTEAGEEKSAEQERKLKNLRSFCRKNCGEKKVYPALCKLSCRRWHGGAPGAEEVAS</sequence>
<proteinExistence type="predicted"/>
<keyword evidence="1" id="KW-0732">Signal</keyword>
<organism evidence="2 3">
    <name type="scientific">Calicophoron daubneyi</name>
    <name type="common">Rumen fluke</name>
    <name type="synonym">Paramphistomum daubneyi</name>
    <dbReference type="NCBI Taxonomy" id="300641"/>
    <lineage>
        <taxon>Eukaryota</taxon>
        <taxon>Metazoa</taxon>
        <taxon>Spiralia</taxon>
        <taxon>Lophotrochozoa</taxon>
        <taxon>Platyhelminthes</taxon>
        <taxon>Trematoda</taxon>
        <taxon>Digenea</taxon>
        <taxon>Plagiorchiida</taxon>
        <taxon>Pronocephalata</taxon>
        <taxon>Paramphistomoidea</taxon>
        <taxon>Paramphistomidae</taxon>
        <taxon>Calicophoron</taxon>
    </lineage>
</organism>
<comment type="caution">
    <text evidence="2">The sequence shown here is derived from an EMBL/GenBank/DDBJ whole genome shotgun (WGS) entry which is preliminary data.</text>
</comment>
<accession>A0AAV2TKC1</accession>
<dbReference type="EMBL" id="CAXLJL010000356">
    <property type="protein sequence ID" value="CAL5136891.1"/>
    <property type="molecule type" value="Genomic_DNA"/>
</dbReference>
<evidence type="ECO:0000313" key="2">
    <source>
        <dbReference type="EMBL" id="CAL5136891.1"/>
    </source>
</evidence>
<feature type="chain" id="PRO_5043595619" evidence="1">
    <location>
        <begin position="21"/>
        <end position="72"/>
    </location>
</feature>